<proteinExistence type="predicted"/>
<keyword evidence="2" id="KW-1185">Reference proteome</keyword>
<protein>
    <submittedName>
        <fullName evidence="1">Uncharacterized protein</fullName>
    </submittedName>
</protein>
<reference evidence="1 2" key="2">
    <citation type="journal article" date="2008" name="BMC Genomics">
        <title>Comparative genomics-based investigation of resequencing targets in Vibrio fischeri: focus on point miscalls and artefactual expansions.</title>
        <authorList>
            <person name="Mandel M.J."/>
            <person name="Stabb E.V."/>
            <person name="Ruby E.G."/>
        </authorList>
    </citation>
    <scope>NUCLEOTIDE SEQUENCE [LARGE SCALE GENOMIC DNA]</scope>
    <source>
        <strain evidence="2">ATCC 700601 / ES114</strain>
    </source>
</reference>
<evidence type="ECO:0000313" key="1">
    <source>
        <dbReference type="EMBL" id="ACB55709.1"/>
    </source>
</evidence>
<name>B1WN85_ALIF1</name>
<accession>B1WN85</accession>
<gene>
    <name evidence="1" type="ordered locus">VF_A1183</name>
</gene>
<sequence>MEILLLVAFVIAGAIMVKKEKAEQSK</sequence>
<dbReference type="EnsemblBacteria" id="ACB55709">
    <property type="protein sequence ID" value="ACB55709"/>
    <property type="gene ID" value="VF_A1183"/>
</dbReference>
<dbReference type="EMBL" id="CP000021">
    <property type="protein sequence ID" value="ACB55709.1"/>
    <property type="molecule type" value="Genomic_DNA"/>
</dbReference>
<dbReference type="HOGENOM" id="CLU_221738_0_0_6"/>
<organism evidence="1 2">
    <name type="scientific">Aliivibrio fischeri (strain ATCC 700601 / ES114)</name>
    <name type="common">Vibrio fischeri</name>
    <dbReference type="NCBI Taxonomy" id="312309"/>
    <lineage>
        <taxon>Bacteria</taxon>
        <taxon>Pseudomonadati</taxon>
        <taxon>Pseudomonadota</taxon>
        <taxon>Gammaproteobacteria</taxon>
        <taxon>Vibrionales</taxon>
        <taxon>Vibrionaceae</taxon>
        <taxon>Aliivibrio</taxon>
    </lineage>
</organism>
<evidence type="ECO:0000313" key="2">
    <source>
        <dbReference type="Proteomes" id="UP000000537"/>
    </source>
</evidence>
<dbReference type="AlphaFoldDB" id="B1WN85"/>
<dbReference type="Proteomes" id="UP000000537">
    <property type="component" value="Chromosome II"/>
</dbReference>
<reference evidence="1 2" key="1">
    <citation type="journal article" date="2005" name="Proc. Natl. Acad. Sci. U.S.A.">
        <title>Complete genome sequence of Vibrio fischeri: a symbiotic bacterium with pathogenic congeners.</title>
        <authorList>
            <person name="Ruby E.G."/>
            <person name="Urbanowski M."/>
            <person name="Campbell J."/>
            <person name="Dunn A."/>
            <person name="Faini M."/>
            <person name="Gunsalus R."/>
            <person name="Lostroh P."/>
            <person name="Lupp C."/>
            <person name="McCann J."/>
            <person name="Millikan D."/>
            <person name="Schaefer A."/>
            <person name="Stabb E."/>
            <person name="Stevens A."/>
            <person name="Visick K."/>
            <person name="Whistler C."/>
            <person name="Greenberg E.P."/>
        </authorList>
    </citation>
    <scope>NUCLEOTIDE SEQUENCE [LARGE SCALE GENOMIC DNA]</scope>
    <source>
        <strain evidence="2">ATCC 700601 / ES114</strain>
    </source>
</reference>
<dbReference type="KEGG" id="vfi:VF_A1183"/>